<dbReference type="AlphaFoldDB" id="A0A6L7G414"/>
<dbReference type="EMBL" id="WUMU01000012">
    <property type="protein sequence ID" value="MXN18422.1"/>
    <property type="molecule type" value="Genomic_DNA"/>
</dbReference>
<dbReference type="InterPro" id="IPR036844">
    <property type="entry name" value="Hint_dom_sf"/>
</dbReference>
<dbReference type="PROSITE" id="PS50222">
    <property type="entry name" value="EF_HAND_2"/>
    <property type="match status" value="1"/>
</dbReference>
<comment type="caution">
    <text evidence="3">The sequence shown here is derived from an EMBL/GenBank/DDBJ whole genome shotgun (WGS) entry which is preliminary data.</text>
</comment>
<accession>A0A6L7G414</accession>
<dbReference type="InterPro" id="IPR018247">
    <property type="entry name" value="EF_Hand_1_Ca_BS"/>
</dbReference>
<reference evidence="3 4" key="1">
    <citation type="submission" date="2019-12" db="EMBL/GenBank/DDBJ databases">
        <authorList>
            <person name="Li M."/>
        </authorList>
    </citation>
    <scope>NUCLEOTIDE SEQUENCE [LARGE SCALE GENOMIC DNA]</scope>
    <source>
        <strain evidence="3 4">GBMRC 2024</strain>
    </source>
</reference>
<dbReference type="GO" id="GO:0005509">
    <property type="term" value="F:calcium ion binding"/>
    <property type="evidence" value="ECO:0007669"/>
    <property type="project" value="InterPro"/>
</dbReference>
<dbReference type="Pfam" id="PF13403">
    <property type="entry name" value="Hint_2"/>
    <property type="match status" value="1"/>
</dbReference>
<evidence type="ECO:0000313" key="3">
    <source>
        <dbReference type="EMBL" id="MXN18422.1"/>
    </source>
</evidence>
<dbReference type="InterPro" id="IPR002048">
    <property type="entry name" value="EF_hand_dom"/>
</dbReference>
<sequence length="366" mass="38588">MAHFFQLFRTELTDGLADAPSELITLALYGPEEAVDPDDGAGLQIIDQDGDGLISRDEFRDATGYGGLGLNLGGEVLLFDGAPPLNDFTGTLYSPAPVVEGADVSSYLQQLDQNFTPLPPADLQTANPDQAPGTDPTASLPVCFHIGTRIATPQGPRPVELLAPGDLVLTLDHGPQPLLWCGGYLLSPAQIDRRPALAPVRIAPGALGPGQPERPLILSPHHRVLLRSPIAARMFGQAEVLVPARHLTPLPGIGRLFPVTPIHYRHLLLARHALLLSEGAASESLFAGPEAQRLLGDRDLDPGPPARLLVEGARARGLIARHLRNGRSPCGPLPAQAGPISALGASSSFWKSSGAASRTGVERLNS</sequence>
<dbReference type="RefSeq" id="WP_160894552.1">
    <property type="nucleotide sequence ID" value="NZ_WUMU01000012.1"/>
</dbReference>
<organism evidence="3 4">
    <name type="scientific">Pseudooceanicola albus</name>
    <dbReference type="NCBI Taxonomy" id="2692189"/>
    <lineage>
        <taxon>Bacteria</taxon>
        <taxon>Pseudomonadati</taxon>
        <taxon>Pseudomonadota</taxon>
        <taxon>Alphaproteobacteria</taxon>
        <taxon>Rhodobacterales</taxon>
        <taxon>Paracoccaceae</taxon>
        <taxon>Pseudooceanicola</taxon>
    </lineage>
</organism>
<feature type="region of interest" description="Disordered" evidence="1">
    <location>
        <begin position="345"/>
        <end position="366"/>
    </location>
</feature>
<feature type="compositionally biased region" description="Low complexity" evidence="1">
    <location>
        <begin position="345"/>
        <end position="357"/>
    </location>
</feature>
<dbReference type="InterPro" id="IPR028992">
    <property type="entry name" value="Hedgehog/Intein_dom"/>
</dbReference>
<dbReference type="Proteomes" id="UP000477911">
    <property type="component" value="Unassembled WGS sequence"/>
</dbReference>
<evidence type="ECO:0000259" key="2">
    <source>
        <dbReference type="PROSITE" id="PS50222"/>
    </source>
</evidence>
<proteinExistence type="predicted"/>
<protein>
    <recommendedName>
        <fullName evidence="2">EF-hand domain-containing protein</fullName>
    </recommendedName>
</protein>
<keyword evidence="4" id="KW-1185">Reference proteome</keyword>
<evidence type="ECO:0000256" key="1">
    <source>
        <dbReference type="SAM" id="MobiDB-lite"/>
    </source>
</evidence>
<dbReference type="PROSITE" id="PS00018">
    <property type="entry name" value="EF_HAND_1"/>
    <property type="match status" value="1"/>
</dbReference>
<dbReference type="SUPFAM" id="SSF51294">
    <property type="entry name" value="Hedgehog/intein (Hint) domain"/>
    <property type="match status" value="1"/>
</dbReference>
<feature type="domain" description="EF-hand" evidence="2">
    <location>
        <begin position="44"/>
        <end position="69"/>
    </location>
</feature>
<name>A0A6L7G414_9RHOB</name>
<gene>
    <name evidence="3" type="ORF">GR170_11300</name>
</gene>
<evidence type="ECO:0000313" key="4">
    <source>
        <dbReference type="Proteomes" id="UP000477911"/>
    </source>
</evidence>